<evidence type="ECO:0000313" key="1">
    <source>
        <dbReference type="EMBL" id="JAH25380.1"/>
    </source>
</evidence>
<protein>
    <submittedName>
        <fullName evidence="1">Uncharacterized protein</fullName>
    </submittedName>
</protein>
<reference evidence="1" key="2">
    <citation type="journal article" date="2015" name="Fish Shellfish Immunol.">
        <title>Early steps in the European eel (Anguilla anguilla)-Vibrio vulnificus interaction in the gills: Role of the RtxA13 toxin.</title>
        <authorList>
            <person name="Callol A."/>
            <person name="Pajuelo D."/>
            <person name="Ebbesson L."/>
            <person name="Teles M."/>
            <person name="MacKenzie S."/>
            <person name="Amaro C."/>
        </authorList>
    </citation>
    <scope>NUCLEOTIDE SEQUENCE</scope>
</reference>
<sequence>MEQAMRLCETWGEFHEAGLLTWLHNCSE</sequence>
<dbReference type="AlphaFoldDB" id="A0A0E9RA88"/>
<dbReference type="EMBL" id="GBXM01083197">
    <property type="protein sequence ID" value="JAH25380.1"/>
    <property type="molecule type" value="Transcribed_RNA"/>
</dbReference>
<name>A0A0E9RA88_ANGAN</name>
<accession>A0A0E9RA88</accession>
<reference evidence="1" key="1">
    <citation type="submission" date="2014-11" db="EMBL/GenBank/DDBJ databases">
        <authorList>
            <person name="Amaro Gonzalez C."/>
        </authorList>
    </citation>
    <scope>NUCLEOTIDE SEQUENCE</scope>
</reference>
<organism evidence="1">
    <name type="scientific">Anguilla anguilla</name>
    <name type="common">European freshwater eel</name>
    <name type="synonym">Muraena anguilla</name>
    <dbReference type="NCBI Taxonomy" id="7936"/>
    <lineage>
        <taxon>Eukaryota</taxon>
        <taxon>Metazoa</taxon>
        <taxon>Chordata</taxon>
        <taxon>Craniata</taxon>
        <taxon>Vertebrata</taxon>
        <taxon>Euteleostomi</taxon>
        <taxon>Actinopterygii</taxon>
        <taxon>Neopterygii</taxon>
        <taxon>Teleostei</taxon>
        <taxon>Anguilliformes</taxon>
        <taxon>Anguillidae</taxon>
        <taxon>Anguilla</taxon>
    </lineage>
</organism>
<proteinExistence type="predicted"/>